<dbReference type="Proteomes" id="UP000386847">
    <property type="component" value="Chromosome"/>
</dbReference>
<evidence type="ECO:0000313" key="2">
    <source>
        <dbReference type="Proteomes" id="UP000386847"/>
    </source>
</evidence>
<accession>A0A5Q2F8U5</accession>
<dbReference type="Gene3D" id="3.20.20.70">
    <property type="entry name" value="Aldolase class I"/>
    <property type="match status" value="1"/>
</dbReference>
<dbReference type="RefSeq" id="WP_153571408.1">
    <property type="nucleotide sequence ID" value="NZ_CP045725.1"/>
</dbReference>
<dbReference type="SUPFAM" id="SSF51569">
    <property type="entry name" value="Aldolase"/>
    <property type="match status" value="1"/>
</dbReference>
<sequence length="261" mass="27123">MTSARLGRLFDRSSGRSFMVAMDRTLSGGAEPFAVDSEALVRSGVACGADALLLSPGLIRRHGHLAGYRGGPALVARIDFPFMGGDLQGPGEEFRLICSVEDAVGYGADAVVLLLVGGNDGRAVFADNIRGVADVVAAARPLGVPVIVEAVAWGPHVANTDPEAVTRLSRIAVELGADIIKTEYPGSVEAMAHVVDSCAVPVMVLGGPRVGVPQLLDFTRDALDAGVRGVIYGRNIWQREDSGEVASRIRALVHGDGSGEG</sequence>
<dbReference type="AlphaFoldDB" id="A0A5Q2F8U5"/>
<keyword evidence="2" id="KW-1185">Reference proteome</keyword>
<dbReference type="PIRSF" id="PIRSF038992">
    <property type="entry name" value="Aldolase_Ia"/>
    <property type="match status" value="1"/>
</dbReference>
<evidence type="ECO:0008006" key="3">
    <source>
        <dbReference type="Google" id="ProtNLM"/>
    </source>
</evidence>
<dbReference type="GO" id="GO:0004332">
    <property type="term" value="F:fructose-bisphosphate aldolase activity"/>
    <property type="evidence" value="ECO:0007669"/>
    <property type="project" value="InterPro"/>
</dbReference>
<reference evidence="1 2" key="1">
    <citation type="submission" date="2019-10" db="EMBL/GenBank/DDBJ databases">
        <title>Genomic analysis of Raineyella sp. CBA3103.</title>
        <authorList>
            <person name="Roh S.W."/>
        </authorList>
    </citation>
    <scope>NUCLEOTIDE SEQUENCE [LARGE SCALE GENOMIC DNA]</scope>
    <source>
        <strain evidence="1 2">CBA3103</strain>
    </source>
</reference>
<evidence type="ECO:0000313" key="1">
    <source>
        <dbReference type="EMBL" id="QGF22881.1"/>
    </source>
</evidence>
<dbReference type="InterPro" id="IPR041720">
    <property type="entry name" value="FbaB-like"/>
</dbReference>
<dbReference type="Pfam" id="PF01791">
    <property type="entry name" value="DeoC"/>
    <property type="match status" value="1"/>
</dbReference>
<gene>
    <name evidence="1" type="ORF">Rai3103_03465</name>
</gene>
<dbReference type="PANTHER" id="PTHR47916">
    <property type="entry name" value="FRUCTOSE-BISPHOSPHATE ALDOLASE CLASS 1"/>
    <property type="match status" value="1"/>
</dbReference>
<dbReference type="KEGG" id="rain:Rai3103_03465"/>
<dbReference type="InterPro" id="IPR002915">
    <property type="entry name" value="DeoC/FbaB/LacD_aldolase"/>
</dbReference>
<name>A0A5Q2F8U5_9ACTN</name>
<organism evidence="1 2">
    <name type="scientific">Raineyella fluvialis</name>
    <dbReference type="NCBI Taxonomy" id="2662261"/>
    <lineage>
        <taxon>Bacteria</taxon>
        <taxon>Bacillati</taxon>
        <taxon>Actinomycetota</taxon>
        <taxon>Actinomycetes</taxon>
        <taxon>Propionibacteriales</taxon>
        <taxon>Propionibacteriaceae</taxon>
        <taxon>Raineyella</taxon>
    </lineage>
</organism>
<dbReference type="PANTHER" id="PTHR47916:SF1">
    <property type="entry name" value="3-HYDROXY-5-PHOSPHONOOXYPENTANE-2,4-DIONE THIOLASE"/>
    <property type="match status" value="1"/>
</dbReference>
<dbReference type="SMART" id="SM01133">
    <property type="entry name" value="DeoC"/>
    <property type="match status" value="1"/>
</dbReference>
<dbReference type="InterPro" id="IPR013785">
    <property type="entry name" value="Aldolase_TIM"/>
</dbReference>
<protein>
    <recommendedName>
        <fullName evidence="3">Fructose-bisphosphate aldolase, class I</fullName>
    </recommendedName>
</protein>
<dbReference type="EMBL" id="CP045725">
    <property type="protein sequence ID" value="QGF22881.1"/>
    <property type="molecule type" value="Genomic_DNA"/>
</dbReference>
<proteinExistence type="predicted"/>
<dbReference type="InterPro" id="IPR050456">
    <property type="entry name" value="DeoC/FbaB_aldolase"/>
</dbReference>